<feature type="chain" id="PRO_5001648254" evidence="1">
    <location>
        <begin position="21"/>
        <end position="108"/>
    </location>
</feature>
<evidence type="ECO:0000256" key="1">
    <source>
        <dbReference type="SAM" id="SignalP"/>
    </source>
</evidence>
<dbReference type="InterPro" id="IPR005055">
    <property type="entry name" value="A10/PebIII"/>
</dbReference>
<proteinExistence type="predicted"/>
<dbReference type="OrthoDB" id="6355718at2759"/>
<dbReference type="EMBL" id="KK852498">
    <property type="protein sequence ID" value="KDR22550.1"/>
    <property type="molecule type" value="Genomic_DNA"/>
</dbReference>
<keyword evidence="1" id="KW-0732">Signal</keyword>
<dbReference type="InterPro" id="IPR036682">
    <property type="entry name" value="OS_D_A10/PebIII_sf"/>
</dbReference>
<feature type="signal peptide" evidence="1">
    <location>
        <begin position="1"/>
        <end position="20"/>
    </location>
</feature>
<dbReference type="FunCoup" id="A0A067RPJ1">
    <property type="interactions" value="28"/>
</dbReference>
<keyword evidence="3" id="KW-1185">Reference proteome</keyword>
<dbReference type="PANTHER" id="PTHR11257:SF8">
    <property type="entry name" value="GEO08457P1"/>
    <property type="match status" value="1"/>
</dbReference>
<dbReference type="SUPFAM" id="SSF100910">
    <property type="entry name" value="Chemosensory protein Csp2"/>
    <property type="match status" value="1"/>
</dbReference>
<protein>
    <submittedName>
        <fullName evidence="2">Ejaculatory bulb-specific protein 3</fullName>
    </submittedName>
</protein>
<accession>A0A067RPJ1</accession>
<reference evidence="2 3" key="1">
    <citation type="journal article" date="2014" name="Nat. Commun.">
        <title>Molecular traces of alternative social organization in a termite genome.</title>
        <authorList>
            <person name="Terrapon N."/>
            <person name="Li C."/>
            <person name="Robertson H.M."/>
            <person name="Ji L."/>
            <person name="Meng X."/>
            <person name="Booth W."/>
            <person name="Chen Z."/>
            <person name="Childers C.P."/>
            <person name="Glastad K.M."/>
            <person name="Gokhale K."/>
            <person name="Gowin J."/>
            <person name="Gronenberg W."/>
            <person name="Hermansen R.A."/>
            <person name="Hu H."/>
            <person name="Hunt B.G."/>
            <person name="Huylmans A.K."/>
            <person name="Khalil S.M."/>
            <person name="Mitchell R.D."/>
            <person name="Munoz-Torres M.C."/>
            <person name="Mustard J.A."/>
            <person name="Pan H."/>
            <person name="Reese J.T."/>
            <person name="Scharf M.E."/>
            <person name="Sun F."/>
            <person name="Vogel H."/>
            <person name="Xiao J."/>
            <person name="Yang W."/>
            <person name="Yang Z."/>
            <person name="Yang Z."/>
            <person name="Zhou J."/>
            <person name="Zhu J."/>
            <person name="Brent C.S."/>
            <person name="Elsik C.G."/>
            <person name="Goodisman M.A."/>
            <person name="Liberles D.A."/>
            <person name="Roe R.M."/>
            <person name="Vargo E.L."/>
            <person name="Vilcinskas A."/>
            <person name="Wang J."/>
            <person name="Bornberg-Bauer E."/>
            <person name="Korb J."/>
            <person name="Zhang G."/>
            <person name="Liebig J."/>
        </authorList>
    </citation>
    <scope>NUCLEOTIDE SEQUENCE [LARGE SCALE GENOMIC DNA]</scope>
    <source>
        <tissue evidence="2">Whole organism</tissue>
    </source>
</reference>
<dbReference type="Gene3D" id="1.10.2080.10">
    <property type="entry name" value="Insect odorant-binding protein A10/Ejaculatory bulb-specific protein 3"/>
    <property type="match status" value="1"/>
</dbReference>
<dbReference type="Pfam" id="PF03392">
    <property type="entry name" value="OS-D"/>
    <property type="match status" value="1"/>
</dbReference>
<evidence type="ECO:0000313" key="3">
    <source>
        <dbReference type="Proteomes" id="UP000027135"/>
    </source>
</evidence>
<dbReference type="AlphaFoldDB" id="A0A067RPJ1"/>
<dbReference type="PANTHER" id="PTHR11257">
    <property type="entry name" value="CHEMOSENSORY PROTEIN-RELATED"/>
    <property type="match status" value="1"/>
</dbReference>
<evidence type="ECO:0000313" key="2">
    <source>
        <dbReference type="EMBL" id="KDR22550.1"/>
    </source>
</evidence>
<dbReference type="OMA" id="GRNCRSC"/>
<name>A0A067RPJ1_ZOONE</name>
<gene>
    <name evidence="2" type="ORF">L798_12677</name>
</gene>
<dbReference type="InParanoid" id="A0A067RPJ1"/>
<sequence length="108" mass="11932">MNKRLITVAIFCVVLNLISAQRAPVFGSGDISHLLQNNAVIQQQINCVLDRGPCNELGRMLKLALPEVVGRNCRSCTAQQAANARRLVNFIRQRHPDVYSAVVARYSG</sequence>
<dbReference type="eggNOG" id="ENOG502S8EI">
    <property type="taxonomic scope" value="Eukaryota"/>
</dbReference>
<organism evidence="2 3">
    <name type="scientific">Zootermopsis nevadensis</name>
    <name type="common">Dampwood termite</name>
    <dbReference type="NCBI Taxonomy" id="136037"/>
    <lineage>
        <taxon>Eukaryota</taxon>
        <taxon>Metazoa</taxon>
        <taxon>Ecdysozoa</taxon>
        <taxon>Arthropoda</taxon>
        <taxon>Hexapoda</taxon>
        <taxon>Insecta</taxon>
        <taxon>Pterygota</taxon>
        <taxon>Neoptera</taxon>
        <taxon>Polyneoptera</taxon>
        <taxon>Dictyoptera</taxon>
        <taxon>Blattodea</taxon>
        <taxon>Blattoidea</taxon>
        <taxon>Termitoidae</taxon>
        <taxon>Termopsidae</taxon>
        <taxon>Zootermopsis</taxon>
    </lineage>
</organism>
<dbReference type="Proteomes" id="UP000027135">
    <property type="component" value="Unassembled WGS sequence"/>
</dbReference>